<sequence length="134" mass="14224">MHEGVTLTSPADVNRVAGYEHVALAGGFAFVAGQVARDVDGNWVGGEDAGAQAAQIYRNIDRILAHIGARREEVVRISTLLVNREDAPAVTRERLAFFGDHRPPHTGMIVAGLGSAHVKVEVEITVYVGTPATA</sequence>
<dbReference type="InterPro" id="IPR035959">
    <property type="entry name" value="RutC-like_sf"/>
</dbReference>
<gene>
    <name evidence="1" type="ORF">FNA46_04595</name>
</gene>
<dbReference type="Pfam" id="PF01042">
    <property type="entry name" value="Ribonuc_L-PSP"/>
    <property type="match status" value="1"/>
</dbReference>
<dbReference type="RefSeq" id="WP_142881158.1">
    <property type="nucleotide sequence ID" value="NZ_VJMG01000010.1"/>
</dbReference>
<evidence type="ECO:0000313" key="2">
    <source>
        <dbReference type="Proteomes" id="UP000316801"/>
    </source>
</evidence>
<dbReference type="Gene3D" id="3.30.1330.40">
    <property type="entry name" value="RutC-like"/>
    <property type="match status" value="1"/>
</dbReference>
<dbReference type="AlphaFoldDB" id="A0A549TFB7"/>
<dbReference type="PANTHER" id="PTHR43857:SF1">
    <property type="entry name" value="YJGH FAMILY PROTEIN"/>
    <property type="match status" value="1"/>
</dbReference>
<dbReference type="SUPFAM" id="SSF55298">
    <property type="entry name" value="YjgF-like"/>
    <property type="match status" value="1"/>
</dbReference>
<keyword evidence="2" id="KW-1185">Reference proteome</keyword>
<name>A0A549TFB7_9HYPH</name>
<accession>A0A549TFB7</accession>
<evidence type="ECO:0000313" key="1">
    <source>
        <dbReference type="EMBL" id="TRL41217.1"/>
    </source>
</evidence>
<proteinExistence type="predicted"/>
<reference evidence="1 2" key="1">
    <citation type="submission" date="2019-07" db="EMBL/GenBank/DDBJ databases">
        <title>Ln-dependent methylotrophs.</title>
        <authorList>
            <person name="Tani A."/>
        </authorList>
    </citation>
    <scope>NUCLEOTIDE SEQUENCE [LARGE SCALE GENOMIC DNA]</scope>
    <source>
        <strain evidence="1 2">SM12</strain>
    </source>
</reference>
<comment type="caution">
    <text evidence="1">The sequence shown here is derived from an EMBL/GenBank/DDBJ whole genome shotgun (WGS) entry which is preliminary data.</text>
</comment>
<organism evidence="1 2">
    <name type="scientific">Rhizobium straminoryzae</name>
    <dbReference type="NCBI Taxonomy" id="1387186"/>
    <lineage>
        <taxon>Bacteria</taxon>
        <taxon>Pseudomonadati</taxon>
        <taxon>Pseudomonadota</taxon>
        <taxon>Alphaproteobacteria</taxon>
        <taxon>Hyphomicrobiales</taxon>
        <taxon>Rhizobiaceae</taxon>
        <taxon>Rhizobium/Agrobacterium group</taxon>
        <taxon>Rhizobium</taxon>
    </lineage>
</organism>
<dbReference type="CDD" id="cd00448">
    <property type="entry name" value="YjgF_YER057c_UK114_family"/>
    <property type="match status" value="1"/>
</dbReference>
<dbReference type="PANTHER" id="PTHR43857">
    <property type="entry name" value="BLR7761 PROTEIN"/>
    <property type="match status" value="1"/>
</dbReference>
<dbReference type="EMBL" id="VJMG01000010">
    <property type="protein sequence ID" value="TRL41217.1"/>
    <property type="molecule type" value="Genomic_DNA"/>
</dbReference>
<dbReference type="InterPro" id="IPR006175">
    <property type="entry name" value="YjgF/YER057c/UK114"/>
</dbReference>
<dbReference type="Proteomes" id="UP000316801">
    <property type="component" value="Unassembled WGS sequence"/>
</dbReference>
<protein>
    <submittedName>
        <fullName evidence="1">RidA family protein</fullName>
    </submittedName>
</protein>